<dbReference type="GO" id="GO:0006355">
    <property type="term" value="P:regulation of DNA-templated transcription"/>
    <property type="evidence" value="ECO:0007669"/>
    <property type="project" value="UniProtKB-ARBA"/>
</dbReference>
<dbReference type="InterPro" id="IPR036388">
    <property type="entry name" value="WH-like_DNA-bd_sf"/>
</dbReference>
<dbReference type="InterPro" id="IPR019888">
    <property type="entry name" value="Tscrpt_reg_AsnC-like"/>
</dbReference>
<dbReference type="InterPro" id="IPR036390">
    <property type="entry name" value="WH_DNA-bd_sf"/>
</dbReference>
<dbReference type="GO" id="GO:0005829">
    <property type="term" value="C:cytosol"/>
    <property type="evidence" value="ECO:0007669"/>
    <property type="project" value="TreeGrafter"/>
</dbReference>
<dbReference type="PRINTS" id="PR00033">
    <property type="entry name" value="HTHASNC"/>
</dbReference>
<feature type="domain" description="HTH asnC-type" evidence="4">
    <location>
        <begin position="5"/>
        <end position="66"/>
    </location>
</feature>
<reference evidence="5 6" key="1">
    <citation type="submission" date="2019-10" db="EMBL/GenBank/DDBJ databases">
        <title>Epibacterium sp. nov., isolated from seawater.</title>
        <authorList>
            <person name="Zhang X."/>
            <person name="Li N."/>
        </authorList>
    </citation>
    <scope>NUCLEOTIDE SEQUENCE [LARGE SCALE GENOMIC DNA]</scope>
    <source>
        <strain evidence="5 6">SM1969</strain>
    </source>
</reference>
<keyword evidence="6" id="KW-1185">Reference proteome</keyword>
<dbReference type="Proteomes" id="UP000436694">
    <property type="component" value="Unassembled WGS sequence"/>
</dbReference>
<evidence type="ECO:0000313" key="6">
    <source>
        <dbReference type="Proteomes" id="UP000436694"/>
    </source>
</evidence>
<dbReference type="InterPro" id="IPR011991">
    <property type="entry name" value="ArsR-like_HTH"/>
</dbReference>
<dbReference type="PROSITE" id="PS50956">
    <property type="entry name" value="HTH_ASNC_2"/>
    <property type="match status" value="1"/>
</dbReference>
<dbReference type="InterPro" id="IPR011008">
    <property type="entry name" value="Dimeric_a/b-barrel"/>
</dbReference>
<dbReference type="SMART" id="SM00344">
    <property type="entry name" value="HTH_ASNC"/>
    <property type="match status" value="1"/>
</dbReference>
<gene>
    <name evidence="5" type="ORF">GG681_14860</name>
</gene>
<dbReference type="Gene3D" id="3.30.70.920">
    <property type="match status" value="1"/>
</dbReference>
<dbReference type="CDD" id="cd00090">
    <property type="entry name" value="HTH_ARSR"/>
    <property type="match status" value="1"/>
</dbReference>
<dbReference type="EMBL" id="WIXK01000009">
    <property type="protein sequence ID" value="MQY43925.1"/>
    <property type="molecule type" value="Genomic_DNA"/>
</dbReference>
<dbReference type="AlphaFoldDB" id="A0A844AN68"/>
<dbReference type="SUPFAM" id="SSF54909">
    <property type="entry name" value="Dimeric alpha+beta barrel"/>
    <property type="match status" value="1"/>
</dbReference>
<dbReference type="GO" id="GO:0043565">
    <property type="term" value="F:sequence-specific DNA binding"/>
    <property type="evidence" value="ECO:0007669"/>
    <property type="project" value="InterPro"/>
</dbReference>
<evidence type="ECO:0000259" key="4">
    <source>
        <dbReference type="PROSITE" id="PS50956"/>
    </source>
</evidence>
<dbReference type="Pfam" id="PF13412">
    <property type="entry name" value="HTH_24"/>
    <property type="match status" value="1"/>
</dbReference>
<organism evidence="5 6">
    <name type="scientific">Tritonibacter aquimaris</name>
    <dbReference type="NCBI Taxonomy" id="2663379"/>
    <lineage>
        <taxon>Bacteria</taxon>
        <taxon>Pseudomonadati</taxon>
        <taxon>Pseudomonadota</taxon>
        <taxon>Alphaproteobacteria</taxon>
        <taxon>Rhodobacterales</taxon>
        <taxon>Paracoccaceae</taxon>
        <taxon>Tritonibacter</taxon>
    </lineage>
</organism>
<dbReference type="GO" id="GO:0043200">
    <property type="term" value="P:response to amino acid"/>
    <property type="evidence" value="ECO:0007669"/>
    <property type="project" value="TreeGrafter"/>
</dbReference>
<dbReference type="PANTHER" id="PTHR30154:SF17">
    <property type="entry name" value="DNA-BINDING TRANSCRIPTIONAL ACTIVATOR DECR"/>
    <property type="match status" value="1"/>
</dbReference>
<dbReference type="Gene3D" id="1.10.10.10">
    <property type="entry name" value="Winged helix-like DNA-binding domain superfamily/Winged helix DNA-binding domain"/>
    <property type="match status" value="1"/>
</dbReference>
<dbReference type="InterPro" id="IPR019887">
    <property type="entry name" value="Tscrpt_reg_AsnC/Lrp_C"/>
</dbReference>
<evidence type="ECO:0000313" key="5">
    <source>
        <dbReference type="EMBL" id="MQY43925.1"/>
    </source>
</evidence>
<comment type="caution">
    <text evidence="5">The sequence shown here is derived from an EMBL/GenBank/DDBJ whole genome shotgun (WGS) entry which is preliminary data.</text>
</comment>
<keyword evidence="2" id="KW-0238">DNA-binding</keyword>
<dbReference type="InterPro" id="IPR000485">
    <property type="entry name" value="AsnC-type_HTH_dom"/>
</dbReference>
<accession>A0A844AN68</accession>
<evidence type="ECO:0000256" key="1">
    <source>
        <dbReference type="ARBA" id="ARBA00023015"/>
    </source>
</evidence>
<dbReference type="PROSITE" id="PS00519">
    <property type="entry name" value="HTH_ASNC_1"/>
    <property type="match status" value="1"/>
</dbReference>
<dbReference type="Pfam" id="PF01037">
    <property type="entry name" value="AsnC_trans_reg"/>
    <property type="match status" value="1"/>
</dbReference>
<sequence length="156" mass="17790">MAVKIDQIDCHLLEALQQDASLSQRALADKVGLSQNACWRRLRALEEAGVIEGRTVVLDRAQLGADLVVFVMVKTRHHSAQWLTAFRRHVRTIPNVIDFFRIGGEYDYMLKIVARDMADYDRCYKLLIDGVELETVTSFFAMEAIEEQRPIPLSPV</sequence>
<dbReference type="PANTHER" id="PTHR30154">
    <property type="entry name" value="LEUCINE-RESPONSIVE REGULATORY PROTEIN"/>
    <property type="match status" value="1"/>
</dbReference>
<protein>
    <submittedName>
        <fullName evidence="5">Winged helix-turn-helix transcriptional regulator</fullName>
    </submittedName>
</protein>
<evidence type="ECO:0000256" key="2">
    <source>
        <dbReference type="ARBA" id="ARBA00023125"/>
    </source>
</evidence>
<keyword evidence="3" id="KW-0804">Transcription</keyword>
<proteinExistence type="predicted"/>
<dbReference type="InterPro" id="IPR019885">
    <property type="entry name" value="Tscrpt_reg_HTH_AsnC-type_CS"/>
</dbReference>
<keyword evidence="1" id="KW-0805">Transcription regulation</keyword>
<dbReference type="RefSeq" id="WP_328593412.1">
    <property type="nucleotide sequence ID" value="NZ_WIXK01000009.1"/>
</dbReference>
<name>A0A844AN68_9RHOB</name>
<dbReference type="SUPFAM" id="SSF46785">
    <property type="entry name" value="Winged helix' DNA-binding domain"/>
    <property type="match status" value="1"/>
</dbReference>
<evidence type="ECO:0000256" key="3">
    <source>
        <dbReference type="ARBA" id="ARBA00023163"/>
    </source>
</evidence>